<dbReference type="EMBL" id="GGEC01091740">
    <property type="protein sequence ID" value="MBX72224.1"/>
    <property type="molecule type" value="Transcribed_RNA"/>
</dbReference>
<accession>A0A2P2QZB5</accession>
<sequence>MCDIVIPVTAEDTKP</sequence>
<protein>
    <submittedName>
        <fullName evidence="1">Uncharacterized protein</fullName>
    </submittedName>
</protein>
<proteinExistence type="predicted"/>
<reference evidence="1" key="1">
    <citation type="submission" date="2018-02" db="EMBL/GenBank/DDBJ databases">
        <title>Rhizophora mucronata_Transcriptome.</title>
        <authorList>
            <person name="Meera S.P."/>
            <person name="Sreeshan A."/>
            <person name="Augustine A."/>
        </authorList>
    </citation>
    <scope>NUCLEOTIDE SEQUENCE</scope>
    <source>
        <tissue evidence="1">Leaf</tissue>
    </source>
</reference>
<organism evidence="1">
    <name type="scientific">Rhizophora mucronata</name>
    <name type="common">Asiatic mangrove</name>
    <dbReference type="NCBI Taxonomy" id="61149"/>
    <lineage>
        <taxon>Eukaryota</taxon>
        <taxon>Viridiplantae</taxon>
        <taxon>Streptophyta</taxon>
        <taxon>Embryophyta</taxon>
        <taxon>Tracheophyta</taxon>
        <taxon>Spermatophyta</taxon>
        <taxon>Magnoliopsida</taxon>
        <taxon>eudicotyledons</taxon>
        <taxon>Gunneridae</taxon>
        <taxon>Pentapetalae</taxon>
        <taxon>rosids</taxon>
        <taxon>fabids</taxon>
        <taxon>Malpighiales</taxon>
        <taxon>Rhizophoraceae</taxon>
        <taxon>Rhizophora</taxon>
    </lineage>
</organism>
<name>A0A2P2QZB5_RHIMU</name>
<evidence type="ECO:0000313" key="1">
    <source>
        <dbReference type="EMBL" id="MBX72224.1"/>
    </source>
</evidence>